<sequence length="68" mass="8146">MSRCDELQVRLEKLESYVYNEVSQFIMSGEKSKAENVTENSNLLRYKPSKHQKAYKPERNLKKKCYTR</sequence>
<proteinExistence type="predicted"/>
<reference evidence="1 2" key="1">
    <citation type="submission" date="2017-03" db="EMBL/GenBank/DDBJ databases">
        <title>Genome sequence of Clostridium hungatei DSM 14427.</title>
        <authorList>
            <person name="Poehlein A."/>
            <person name="Daniel R."/>
        </authorList>
    </citation>
    <scope>NUCLEOTIDE SEQUENCE [LARGE SCALE GENOMIC DNA]</scope>
    <source>
        <strain evidence="1 2">DSM 14427</strain>
    </source>
</reference>
<dbReference type="Proteomes" id="UP000191554">
    <property type="component" value="Unassembled WGS sequence"/>
</dbReference>
<dbReference type="EMBL" id="MZGX01000034">
    <property type="protein sequence ID" value="OPX42092.1"/>
    <property type="molecule type" value="Genomic_DNA"/>
</dbReference>
<dbReference type="RefSeq" id="WP_080066460.1">
    <property type="nucleotide sequence ID" value="NZ_MZGX01000034.1"/>
</dbReference>
<organism evidence="1 2">
    <name type="scientific">Ruminiclostridium hungatei</name>
    <name type="common">Clostridium hungatei</name>
    <dbReference type="NCBI Taxonomy" id="48256"/>
    <lineage>
        <taxon>Bacteria</taxon>
        <taxon>Bacillati</taxon>
        <taxon>Bacillota</taxon>
        <taxon>Clostridia</taxon>
        <taxon>Eubacteriales</taxon>
        <taxon>Oscillospiraceae</taxon>
        <taxon>Ruminiclostridium</taxon>
    </lineage>
</organism>
<evidence type="ECO:0000313" key="1">
    <source>
        <dbReference type="EMBL" id="OPX42092.1"/>
    </source>
</evidence>
<name>A0A1V4SDU3_RUMHU</name>
<evidence type="ECO:0000313" key="2">
    <source>
        <dbReference type="Proteomes" id="UP000191554"/>
    </source>
</evidence>
<dbReference type="AlphaFoldDB" id="A0A1V4SDU3"/>
<comment type="caution">
    <text evidence="1">The sequence shown here is derived from an EMBL/GenBank/DDBJ whole genome shotgun (WGS) entry which is preliminary data.</text>
</comment>
<accession>A0A1V4SDU3</accession>
<keyword evidence="2" id="KW-1185">Reference proteome</keyword>
<dbReference type="OrthoDB" id="1739954at2"/>
<gene>
    <name evidence="1" type="ORF">CLHUN_39970</name>
</gene>
<protein>
    <submittedName>
        <fullName evidence="1">Uncharacterized protein</fullName>
    </submittedName>
</protein>
<dbReference type="STRING" id="48256.CLHUN_39970"/>